<feature type="region of interest" description="Disordered" evidence="12">
    <location>
        <begin position="309"/>
        <end position="328"/>
    </location>
</feature>
<evidence type="ECO:0000256" key="8">
    <source>
        <dbReference type="ARBA" id="ARBA00065987"/>
    </source>
</evidence>
<feature type="domain" description="Tyrosine-protein phosphatase" evidence="13">
    <location>
        <begin position="32"/>
        <end position="185"/>
    </location>
</feature>
<dbReference type="PROSITE" id="PS50056">
    <property type="entry name" value="TYR_PHOSPHATASE_2"/>
    <property type="match status" value="1"/>
</dbReference>
<reference evidence="15" key="3">
    <citation type="submission" date="2025-09" db="UniProtKB">
        <authorList>
            <consortium name="Ensembl"/>
        </authorList>
    </citation>
    <scope>IDENTIFICATION</scope>
</reference>
<keyword evidence="16" id="KW-1185">Reference proteome</keyword>
<evidence type="ECO:0000313" key="15">
    <source>
        <dbReference type="Ensembl" id="ENSECRP00000000479.1"/>
    </source>
</evidence>
<dbReference type="GO" id="GO:0004651">
    <property type="term" value="F:polynucleotide 5'-phosphatase activity"/>
    <property type="evidence" value="ECO:0007669"/>
    <property type="project" value="TreeGrafter"/>
</dbReference>
<sequence>MKGKKNQPPDRWTEYLAVGKRIPGTRFVAFKVPLKQKFERYLSPNEHFSVLDLVQTLKEGKEDLGLIIDLTFTSRYYNPQDLPENISYVKIYTAGHEVPNDSTILQFKQAVTNFLKENAENDMLIGVHCTHGLNRTGYLICRYLIDVEDMNPQRAIDLFNSSRGHSIERQNYIEDLQNGPKRSNEEMGKSQSDHNRLLRDFGRTRHPNGSSFYSDHSNHFYRPPHLRSYTAGREPCIQMGSHSADWRRRPQPYPPLPHYIPGADYTPAPHYTSSTYNYYNGQDYFWNGQYSAPPPPNLHQTWESTYRREQQNKYHWRSNHQDQKQKRT</sequence>
<dbReference type="Proteomes" id="UP000694620">
    <property type="component" value="Chromosome 1"/>
</dbReference>
<comment type="function">
    <text evidence="7">Possesses RNA 5'-triphosphatase and diphosphatase activities, but displays a poor protein-tyrosine phosphatase activity. In addition, has phosphatase activity with ATP, ADP and O-methylfluorescein phosphate (in vitro). Binds to RNA. May participate in nuclear mRNA metabolism.</text>
</comment>
<evidence type="ECO:0000256" key="10">
    <source>
        <dbReference type="ARBA" id="ARBA00076572"/>
    </source>
</evidence>
<evidence type="ECO:0000256" key="1">
    <source>
        <dbReference type="ARBA" id="ARBA00004123"/>
    </source>
</evidence>
<evidence type="ECO:0000256" key="5">
    <source>
        <dbReference type="ARBA" id="ARBA00022912"/>
    </source>
</evidence>
<dbReference type="AlphaFoldDB" id="A0A8C4REK9"/>
<comment type="subunit">
    <text evidence="8">Monomer. May interact with SFRS7 and SFRS9/SRP30C.</text>
</comment>
<dbReference type="InterPro" id="IPR000340">
    <property type="entry name" value="Dual-sp_phosphatase_cat-dom"/>
</dbReference>
<dbReference type="GO" id="GO:0003723">
    <property type="term" value="F:RNA binding"/>
    <property type="evidence" value="ECO:0007669"/>
    <property type="project" value="UniProtKB-KW"/>
</dbReference>
<dbReference type="OrthoDB" id="428974at2759"/>
<dbReference type="GO" id="GO:0005634">
    <property type="term" value="C:nucleus"/>
    <property type="evidence" value="ECO:0007669"/>
    <property type="project" value="UniProtKB-SubCell"/>
</dbReference>
<dbReference type="SUPFAM" id="SSF52799">
    <property type="entry name" value="(Phosphotyrosine protein) phosphatases II"/>
    <property type="match status" value="1"/>
</dbReference>
<evidence type="ECO:0000259" key="14">
    <source>
        <dbReference type="PROSITE" id="PS50056"/>
    </source>
</evidence>
<evidence type="ECO:0000256" key="2">
    <source>
        <dbReference type="ARBA" id="ARBA00008601"/>
    </source>
</evidence>
<feature type="compositionally biased region" description="Basic and acidic residues" evidence="12">
    <location>
        <begin position="319"/>
        <end position="328"/>
    </location>
</feature>
<dbReference type="GeneID" id="114649889"/>
<name>A0A8C4REK9_ERPCA</name>
<dbReference type="Pfam" id="PF00782">
    <property type="entry name" value="DSPc"/>
    <property type="match status" value="1"/>
</dbReference>
<keyword evidence="3" id="KW-0378">Hydrolase</keyword>
<evidence type="ECO:0000256" key="12">
    <source>
        <dbReference type="SAM" id="MobiDB-lite"/>
    </source>
</evidence>
<dbReference type="PROSITE" id="PS00383">
    <property type="entry name" value="TYR_PHOSPHATASE_1"/>
    <property type="match status" value="1"/>
</dbReference>
<protein>
    <recommendedName>
        <fullName evidence="9">RNA/RNP complex-1-interacting phosphatase</fullName>
    </recommendedName>
    <alternativeName>
        <fullName evidence="10">Dual specificity protein phosphatase 11</fullName>
    </alternativeName>
    <alternativeName>
        <fullName evidence="11">Phosphatase that interacts with RNA/RNP complex 1</fullName>
    </alternativeName>
</protein>
<comment type="subcellular location">
    <subcellularLocation>
        <location evidence="1">Nucleus</location>
    </subcellularLocation>
</comment>
<dbReference type="PROSITE" id="PS50054">
    <property type="entry name" value="TYR_PHOSPHATASE_DUAL"/>
    <property type="match status" value="1"/>
</dbReference>
<dbReference type="GO" id="GO:0004721">
    <property type="term" value="F:phosphoprotein phosphatase activity"/>
    <property type="evidence" value="ECO:0007669"/>
    <property type="project" value="UniProtKB-KW"/>
</dbReference>
<evidence type="ECO:0000256" key="6">
    <source>
        <dbReference type="ARBA" id="ARBA00023242"/>
    </source>
</evidence>
<dbReference type="PANTHER" id="PTHR10367">
    <property type="entry name" value="MRNA-CAPPING ENZYME"/>
    <property type="match status" value="1"/>
</dbReference>
<dbReference type="PANTHER" id="PTHR10367:SF9">
    <property type="entry name" value="DUAL-SPECIFICITY PHOSPHATASE 11 (RNA_RNP COMPLEX 1-INTERACTING)"/>
    <property type="match status" value="1"/>
</dbReference>
<evidence type="ECO:0000256" key="9">
    <source>
        <dbReference type="ARBA" id="ARBA00068666"/>
    </source>
</evidence>
<keyword evidence="4" id="KW-0694">RNA-binding</keyword>
<reference evidence="15" key="2">
    <citation type="submission" date="2025-08" db="UniProtKB">
        <authorList>
            <consortium name="Ensembl"/>
        </authorList>
    </citation>
    <scope>IDENTIFICATION</scope>
</reference>
<reference evidence="15" key="1">
    <citation type="submission" date="2021-06" db="EMBL/GenBank/DDBJ databases">
        <authorList>
            <consortium name="Wellcome Sanger Institute Data Sharing"/>
        </authorList>
    </citation>
    <scope>NUCLEOTIDE SEQUENCE [LARGE SCALE GENOMIC DNA]</scope>
</reference>
<dbReference type="InterPro" id="IPR020422">
    <property type="entry name" value="TYR_PHOSPHATASE_DUAL_dom"/>
</dbReference>
<evidence type="ECO:0000313" key="16">
    <source>
        <dbReference type="Proteomes" id="UP000694620"/>
    </source>
</evidence>
<accession>A0A8C4REK9</accession>
<proteinExistence type="inferred from homology"/>
<dbReference type="Ensembl" id="ENSECRT00000000490.1">
    <property type="protein sequence ID" value="ENSECRP00000000479.1"/>
    <property type="gene ID" value="ENSECRG00000000281.1"/>
</dbReference>
<keyword evidence="5" id="KW-0904">Protein phosphatase</keyword>
<dbReference type="Gene3D" id="3.90.190.10">
    <property type="entry name" value="Protein tyrosine phosphatase superfamily"/>
    <property type="match status" value="1"/>
</dbReference>
<dbReference type="InterPro" id="IPR029021">
    <property type="entry name" value="Prot-tyrosine_phosphatase-like"/>
</dbReference>
<evidence type="ECO:0000259" key="13">
    <source>
        <dbReference type="PROSITE" id="PS50054"/>
    </source>
</evidence>
<dbReference type="InterPro" id="IPR051029">
    <property type="entry name" value="mRNA_Capping_Enz/RNA_Phosphat"/>
</dbReference>
<dbReference type="FunFam" id="3.90.190.10:FF:000064">
    <property type="entry name" value="RNA/RNP complex-1-interacting phosphatase homolog"/>
    <property type="match status" value="1"/>
</dbReference>
<evidence type="ECO:0000256" key="11">
    <source>
        <dbReference type="ARBA" id="ARBA00080235"/>
    </source>
</evidence>
<dbReference type="RefSeq" id="XP_028655091.1">
    <property type="nucleotide sequence ID" value="XM_028799258.2"/>
</dbReference>
<keyword evidence="6" id="KW-0539">Nucleus</keyword>
<dbReference type="GeneTree" id="ENSGT00940000155847"/>
<feature type="domain" description="Tyrosine specific protein phosphatases" evidence="14">
    <location>
        <begin position="105"/>
        <end position="174"/>
    </location>
</feature>
<dbReference type="InterPro" id="IPR000387">
    <property type="entry name" value="Tyr_Pase_dom"/>
</dbReference>
<evidence type="ECO:0000256" key="7">
    <source>
        <dbReference type="ARBA" id="ARBA00054725"/>
    </source>
</evidence>
<gene>
    <name evidence="15" type="primary">dusp11</name>
</gene>
<dbReference type="CDD" id="cd17665">
    <property type="entry name" value="DSP_DUSP11"/>
    <property type="match status" value="1"/>
</dbReference>
<evidence type="ECO:0000256" key="4">
    <source>
        <dbReference type="ARBA" id="ARBA00022884"/>
    </source>
</evidence>
<organism evidence="15 16">
    <name type="scientific">Erpetoichthys calabaricus</name>
    <name type="common">Rope fish</name>
    <name type="synonym">Calamoichthys calabaricus</name>
    <dbReference type="NCBI Taxonomy" id="27687"/>
    <lineage>
        <taxon>Eukaryota</taxon>
        <taxon>Metazoa</taxon>
        <taxon>Chordata</taxon>
        <taxon>Craniata</taxon>
        <taxon>Vertebrata</taxon>
        <taxon>Euteleostomi</taxon>
        <taxon>Actinopterygii</taxon>
        <taxon>Polypteriformes</taxon>
        <taxon>Polypteridae</taxon>
        <taxon>Erpetoichthys</taxon>
    </lineage>
</organism>
<comment type="similarity">
    <text evidence="2">Belongs to the protein-tyrosine phosphatase family. Non-receptor class dual specificity subfamily.</text>
</comment>
<dbReference type="CTD" id="8446"/>
<dbReference type="InterPro" id="IPR016130">
    <property type="entry name" value="Tyr_Pase_AS"/>
</dbReference>
<evidence type="ECO:0000256" key="3">
    <source>
        <dbReference type="ARBA" id="ARBA00022801"/>
    </source>
</evidence>